<sequence length="101" mass="12098">MTSYGICKTCFILIILRSGSHHWKANYPWQQGKHKEHNPYVTFSSGFDARRVRIEMVNQYWLLPENEHNNYTKAFRKAIDLAIKELVFVKAKRTRKNRKRS</sequence>
<dbReference type="AlphaFoldDB" id="A0A0F9FZV3"/>
<protein>
    <submittedName>
        <fullName evidence="1">Uncharacterized protein</fullName>
    </submittedName>
</protein>
<evidence type="ECO:0000313" key="1">
    <source>
        <dbReference type="EMBL" id="KKL91959.1"/>
    </source>
</evidence>
<comment type="caution">
    <text evidence="1">The sequence shown here is derived from an EMBL/GenBank/DDBJ whole genome shotgun (WGS) entry which is preliminary data.</text>
</comment>
<proteinExistence type="predicted"/>
<dbReference type="EMBL" id="LAZR01019598">
    <property type="protein sequence ID" value="KKL91959.1"/>
    <property type="molecule type" value="Genomic_DNA"/>
</dbReference>
<gene>
    <name evidence="1" type="ORF">LCGC14_1889480</name>
</gene>
<name>A0A0F9FZV3_9ZZZZ</name>
<reference evidence="1" key="1">
    <citation type="journal article" date="2015" name="Nature">
        <title>Complex archaea that bridge the gap between prokaryotes and eukaryotes.</title>
        <authorList>
            <person name="Spang A."/>
            <person name="Saw J.H."/>
            <person name="Jorgensen S.L."/>
            <person name="Zaremba-Niedzwiedzka K."/>
            <person name="Martijn J."/>
            <person name="Lind A.E."/>
            <person name="van Eijk R."/>
            <person name="Schleper C."/>
            <person name="Guy L."/>
            <person name="Ettema T.J."/>
        </authorList>
    </citation>
    <scope>NUCLEOTIDE SEQUENCE</scope>
</reference>
<accession>A0A0F9FZV3</accession>
<organism evidence="1">
    <name type="scientific">marine sediment metagenome</name>
    <dbReference type="NCBI Taxonomy" id="412755"/>
    <lineage>
        <taxon>unclassified sequences</taxon>
        <taxon>metagenomes</taxon>
        <taxon>ecological metagenomes</taxon>
    </lineage>
</organism>